<feature type="region of interest" description="Disordered" evidence="2">
    <location>
        <begin position="64"/>
        <end position="123"/>
    </location>
</feature>
<dbReference type="InterPro" id="IPR007527">
    <property type="entry name" value="Znf_SWIM"/>
</dbReference>
<evidence type="ECO:0000313" key="4">
    <source>
        <dbReference type="EMBL" id="MFC7140012.1"/>
    </source>
</evidence>
<dbReference type="Proteomes" id="UP001596432">
    <property type="component" value="Unassembled WGS sequence"/>
</dbReference>
<dbReference type="Pfam" id="PF26450">
    <property type="entry name" value="DUF8129"/>
    <property type="match status" value="1"/>
</dbReference>
<reference evidence="4 5" key="1">
    <citation type="journal article" date="2019" name="Int. J. Syst. Evol. Microbiol.">
        <title>The Global Catalogue of Microorganisms (GCM) 10K type strain sequencing project: providing services to taxonomists for standard genome sequencing and annotation.</title>
        <authorList>
            <consortium name="The Broad Institute Genomics Platform"/>
            <consortium name="The Broad Institute Genome Sequencing Center for Infectious Disease"/>
            <person name="Wu L."/>
            <person name="Ma J."/>
        </authorList>
    </citation>
    <scope>NUCLEOTIDE SEQUENCE [LARGE SCALE GENOMIC DNA]</scope>
    <source>
        <strain evidence="4 5">XZYJT29</strain>
    </source>
</reference>
<keyword evidence="1" id="KW-0863">Zinc-finger</keyword>
<comment type="caution">
    <text evidence="4">The sequence shown here is derived from an EMBL/GenBank/DDBJ whole genome shotgun (WGS) entry which is preliminary data.</text>
</comment>
<sequence length="208" mass="23039">MAHDQSVLEDLPPEKLLAATSLCVITPAIQMMDQVETLERYLEYERDHRDRPAVVRELSNRISELQTANGKSGADDEECSGTDSREMERLPGGSPRADRSRGGLDSAWLKNDSRRREERAQSQEMDVALYKQGGIYEVRSDSGGVYMVDVLEKECSCPDSVDVGGCKHYRRVRTDILAGLVPRPDGKLPETTSGKRKNELSGGGIQAI</sequence>
<dbReference type="EMBL" id="JBHTAS010000001">
    <property type="protein sequence ID" value="MFC7140012.1"/>
    <property type="molecule type" value="Genomic_DNA"/>
</dbReference>
<dbReference type="InterPro" id="IPR058442">
    <property type="entry name" value="DUF8129"/>
</dbReference>
<dbReference type="GeneID" id="78820284"/>
<feature type="compositionally biased region" description="Basic and acidic residues" evidence="2">
    <location>
        <begin position="111"/>
        <end position="121"/>
    </location>
</feature>
<evidence type="ECO:0000256" key="2">
    <source>
        <dbReference type="SAM" id="MobiDB-lite"/>
    </source>
</evidence>
<feature type="domain" description="SWIM-type" evidence="3">
    <location>
        <begin position="146"/>
        <end position="177"/>
    </location>
</feature>
<keyword evidence="5" id="KW-1185">Reference proteome</keyword>
<accession>A0ABD5Y3J8</accession>
<proteinExistence type="predicted"/>
<keyword evidence="1" id="KW-0862">Zinc</keyword>
<dbReference type="AlphaFoldDB" id="A0ABD5Y3J8"/>
<evidence type="ECO:0000256" key="1">
    <source>
        <dbReference type="PROSITE-ProRule" id="PRU00325"/>
    </source>
</evidence>
<feature type="region of interest" description="Disordered" evidence="2">
    <location>
        <begin position="181"/>
        <end position="208"/>
    </location>
</feature>
<dbReference type="PROSITE" id="PS50966">
    <property type="entry name" value="ZF_SWIM"/>
    <property type="match status" value="1"/>
</dbReference>
<evidence type="ECO:0000259" key="3">
    <source>
        <dbReference type="PROSITE" id="PS50966"/>
    </source>
</evidence>
<organism evidence="4 5">
    <name type="scientific">Halosimplex aquaticum</name>
    <dbReference type="NCBI Taxonomy" id="3026162"/>
    <lineage>
        <taxon>Archaea</taxon>
        <taxon>Methanobacteriati</taxon>
        <taxon>Methanobacteriota</taxon>
        <taxon>Stenosarchaea group</taxon>
        <taxon>Halobacteria</taxon>
        <taxon>Halobacteriales</taxon>
        <taxon>Haloarculaceae</taxon>
        <taxon>Halosimplex</taxon>
    </lineage>
</organism>
<keyword evidence="1" id="KW-0479">Metal-binding</keyword>
<dbReference type="RefSeq" id="WP_274325579.1">
    <property type="nucleotide sequence ID" value="NZ_CP118158.1"/>
</dbReference>
<evidence type="ECO:0000313" key="5">
    <source>
        <dbReference type="Proteomes" id="UP001596432"/>
    </source>
</evidence>
<name>A0ABD5Y3J8_9EURY</name>
<protein>
    <recommendedName>
        <fullName evidence="3">SWIM-type domain-containing protein</fullName>
    </recommendedName>
</protein>
<gene>
    <name evidence="4" type="ORF">ACFQMA_09215</name>
</gene>
<dbReference type="GO" id="GO:0008270">
    <property type="term" value="F:zinc ion binding"/>
    <property type="evidence" value="ECO:0007669"/>
    <property type="project" value="UniProtKB-KW"/>
</dbReference>